<evidence type="ECO:0000313" key="4">
    <source>
        <dbReference type="Proteomes" id="UP000040088"/>
    </source>
</evidence>
<dbReference type="EMBL" id="CQEM01000005">
    <property type="protein sequence ID" value="CNK94228.1"/>
    <property type="molecule type" value="Genomic_DNA"/>
</dbReference>
<dbReference type="PANTHER" id="PTHR34047:SF8">
    <property type="entry name" value="PROTEIN YKFC"/>
    <property type="match status" value="1"/>
</dbReference>
<dbReference type="RefSeq" id="WP_050125733.1">
    <property type="nucleotide sequence ID" value="NZ_CQEM01000005.1"/>
</dbReference>
<evidence type="ECO:0000256" key="1">
    <source>
        <dbReference type="ARBA" id="ARBA00034120"/>
    </source>
</evidence>
<proteinExistence type="inferred from homology"/>
<feature type="domain" description="Reverse transcriptase" evidence="2">
    <location>
        <begin position="1"/>
        <end position="328"/>
    </location>
</feature>
<evidence type="ECO:0000313" key="3">
    <source>
        <dbReference type="EMBL" id="CNK94228.1"/>
    </source>
</evidence>
<keyword evidence="3" id="KW-0548">Nucleotidyltransferase</keyword>
<dbReference type="GO" id="GO:0003964">
    <property type="term" value="F:RNA-directed DNA polymerase activity"/>
    <property type="evidence" value="ECO:0007669"/>
    <property type="project" value="UniProtKB-KW"/>
</dbReference>
<name>A0A0T9TQ35_YERAE</name>
<dbReference type="InterPro" id="IPR043502">
    <property type="entry name" value="DNA/RNA_pol_sf"/>
</dbReference>
<dbReference type="Pfam" id="PF00078">
    <property type="entry name" value="RVT_1"/>
    <property type="match status" value="1"/>
</dbReference>
<dbReference type="PROSITE" id="PS50878">
    <property type="entry name" value="RT_POL"/>
    <property type="match status" value="1"/>
</dbReference>
<dbReference type="PANTHER" id="PTHR34047">
    <property type="entry name" value="NUCLEAR INTRON MATURASE 1, MITOCHONDRIAL-RELATED"/>
    <property type="match status" value="1"/>
</dbReference>
<dbReference type="CDD" id="cd01651">
    <property type="entry name" value="RT_G2_intron"/>
    <property type="match status" value="1"/>
</dbReference>
<evidence type="ECO:0000259" key="2">
    <source>
        <dbReference type="PROSITE" id="PS50878"/>
    </source>
</evidence>
<protein>
    <submittedName>
        <fullName evidence="3">Retron-type reverse transcriptase</fullName>
    </submittedName>
</protein>
<dbReference type="InterPro" id="IPR051083">
    <property type="entry name" value="GrpII_Intron_Splice-Mob/Def"/>
</dbReference>
<dbReference type="InterPro" id="IPR000477">
    <property type="entry name" value="RT_dom"/>
</dbReference>
<reference evidence="4" key="1">
    <citation type="submission" date="2015-03" db="EMBL/GenBank/DDBJ databases">
        <authorList>
            <consortium name="Pathogen Informatics"/>
        </authorList>
    </citation>
    <scope>NUCLEOTIDE SEQUENCE [LARGE SCALE GENOMIC DNA]</scope>
    <source>
        <strain evidence="4">IP27925</strain>
    </source>
</reference>
<accession>A0A0T9TQ35</accession>
<keyword evidence="3" id="KW-0808">Transferase</keyword>
<dbReference type="SUPFAM" id="SSF56672">
    <property type="entry name" value="DNA/RNA polymerases"/>
    <property type="match status" value="1"/>
</dbReference>
<organism evidence="3 4">
    <name type="scientific">Yersinia aleksiciae</name>
    <dbReference type="NCBI Taxonomy" id="263819"/>
    <lineage>
        <taxon>Bacteria</taxon>
        <taxon>Pseudomonadati</taxon>
        <taxon>Pseudomonadota</taxon>
        <taxon>Gammaproteobacteria</taxon>
        <taxon>Enterobacterales</taxon>
        <taxon>Yersiniaceae</taxon>
        <taxon>Yersinia</taxon>
    </lineage>
</organism>
<dbReference type="Proteomes" id="UP000040088">
    <property type="component" value="Unassembled WGS sequence"/>
</dbReference>
<keyword evidence="3" id="KW-0695">RNA-directed DNA polymerase</keyword>
<comment type="similarity">
    <text evidence="1">Belongs to the bacterial reverse transcriptase family.</text>
</comment>
<dbReference type="NCBIfam" id="NF041746">
    <property type="entry name" value="Drt2"/>
    <property type="match status" value="1"/>
</dbReference>
<dbReference type="AlphaFoldDB" id="A0A0T9TQ35"/>
<sequence>MVQPEHPWFRTRGYLHFDKPISLKKTLRLVTDPSKVAKHSFLPFITFDVKSYKISQDKITKKITKNEKERKIAYSSHVDSHIYAYYAAILSGIYEEKLKDYGVSSNVIAFRALNKSNIEFANEAFNSIKNRKECGAVALDLSKFFDTLDHLQLKDAWCRLLGAEELPEDHYAVFKNITRYSSVYKNKLYEHLKISKNNPKFKRYSICSFDDFRNNVRKSKLIEKNKSGHGIPQGSPISALLSNIYMLNFDIDMRNYVNSVGGDYYRYCDDMLFIVPLDQINKVAGIAEKELFKLKVTLNIKKTELRTFTSTSEIIPADKPLQYLGFLFDGHNIYLRSSSLSRYSDRMRRGVRLAKATMKSKNKTRVARGMVKKSLFKEKIYARYAHVGKRNFLTYGYRAARIMESSTIRKQLKPLLQRLKNEIEK</sequence>
<gene>
    <name evidence="3" type="ORF">ERS008460_01355</name>
</gene>